<comment type="caution">
    <text evidence="1">The sequence shown here is derived from an EMBL/GenBank/DDBJ whole genome shotgun (WGS) entry which is preliminary data.</text>
</comment>
<evidence type="ECO:0000313" key="2">
    <source>
        <dbReference type="Proteomes" id="UP000004561"/>
    </source>
</evidence>
<reference evidence="1 2" key="1">
    <citation type="journal article" date="2013" name="Pathog. Dis.">
        <title>Genome sequences of 65 Helicobacter pylori strains isolated from asymptomatic individuals and patients with gastric cancer, peptic ulcer disease, or gastritis.</title>
        <authorList>
            <person name="Blanchard T.G."/>
            <person name="Czinn S.J."/>
            <person name="Correa P."/>
            <person name="Nakazawa T."/>
            <person name="Keelan M."/>
            <person name="Morningstar L."/>
            <person name="Santana-Cruz I."/>
            <person name="Maroo A."/>
            <person name="McCracken C."/>
            <person name="Shefchek K."/>
            <person name="Daugherty S."/>
            <person name="Song Y."/>
            <person name="Fraser C.M."/>
            <person name="Fricke W.F."/>
        </authorList>
    </citation>
    <scope>NUCLEOTIDE SEQUENCE [LARGE SCALE GENOMIC DNA]</scope>
    <source>
        <strain evidence="1 2">Hp P-4</strain>
    </source>
</reference>
<dbReference type="Proteomes" id="UP000004561">
    <property type="component" value="Unassembled WGS sequence"/>
</dbReference>
<name>J0PZA1_HELPX</name>
<organism evidence="1 2">
    <name type="scientific">Helicobacter pylori Hp P-4</name>
    <dbReference type="NCBI Taxonomy" id="992075"/>
    <lineage>
        <taxon>Bacteria</taxon>
        <taxon>Pseudomonadati</taxon>
        <taxon>Campylobacterota</taxon>
        <taxon>Epsilonproteobacteria</taxon>
        <taxon>Campylobacterales</taxon>
        <taxon>Helicobacteraceae</taxon>
        <taxon>Helicobacter</taxon>
    </lineage>
</organism>
<sequence>MFWILVMKSKKYLLGVLITKIKKLAKSEWFSHNALLGG</sequence>
<proteinExistence type="predicted"/>
<dbReference type="EMBL" id="AKPL01000001">
    <property type="protein sequence ID" value="EJC03971.1"/>
    <property type="molecule type" value="Genomic_DNA"/>
</dbReference>
<protein>
    <submittedName>
        <fullName evidence="1">Uncharacterized protein</fullName>
    </submittedName>
</protein>
<gene>
    <name evidence="1" type="ORF">HPHPP4_0444</name>
</gene>
<dbReference type="PATRIC" id="fig|992075.3.peg.434"/>
<evidence type="ECO:0000313" key="1">
    <source>
        <dbReference type="EMBL" id="EJC03971.1"/>
    </source>
</evidence>
<dbReference type="AlphaFoldDB" id="J0PZA1"/>
<accession>J0PZA1</accession>